<accession>A0ABN1BGS6</accession>
<gene>
    <name evidence="2" type="ORF">GCM10008986_25780</name>
</gene>
<evidence type="ECO:0000313" key="3">
    <source>
        <dbReference type="Proteomes" id="UP001500880"/>
    </source>
</evidence>
<dbReference type="PROSITE" id="PS50011">
    <property type="entry name" value="PROTEIN_KINASE_DOM"/>
    <property type="match status" value="1"/>
</dbReference>
<organism evidence="2 3">
    <name type="scientific">Salinibacillus aidingensis</name>
    <dbReference type="NCBI Taxonomy" id="237684"/>
    <lineage>
        <taxon>Bacteria</taxon>
        <taxon>Bacillati</taxon>
        <taxon>Bacillota</taxon>
        <taxon>Bacilli</taxon>
        <taxon>Bacillales</taxon>
        <taxon>Bacillaceae</taxon>
        <taxon>Salinibacillus</taxon>
    </lineage>
</organism>
<keyword evidence="3" id="KW-1185">Reference proteome</keyword>
<dbReference type="Gene3D" id="1.10.510.10">
    <property type="entry name" value="Transferase(Phosphotransferase) domain 1"/>
    <property type="match status" value="1"/>
</dbReference>
<protein>
    <recommendedName>
        <fullName evidence="1">Protein kinase domain-containing protein</fullName>
    </recommendedName>
</protein>
<dbReference type="EMBL" id="BAAADO010000005">
    <property type="protein sequence ID" value="GAA0497621.1"/>
    <property type="molecule type" value="Genomic_DNA"/>
</dbReference>
<name>A0ABN1BGS6_9BACI</name>
<evidence type="ECO:0000259" key="1">
    <source>
        <dbReference type="PROSITE" id="PS50011"/>
    </source>
</evidence>
<dbReference type="SUPFAM" id="SSF56112">
    <property type="entry name" value="Protein kinase-like (PK-like)"/>
    <property type="match status" value="1"/>
</dbReference>
<reference evidence="2 3" key="1">
    <citation type="journal article" date="2019" name="Int. J. Syst. Evol. Microbiol.">
        <title>The Global Catalogue of Microorganisms (GCM) 10K type strain sequencing project: providing services to taxonomists for standard genome sequencing and annotation.</title>
        <authorList>
            <consortium name="The Broad Institute Genomics Platform"/>
            <consortium name="The Broad Institute Genome Sequencing Center for Infectious Disease"/>
            <person name="Wu L."/>
            <person name="Ma J."/>
        </authorList>
    </citation>
    <scope>NUCLEOTIDE SEQUENCE [LARGE SCALE GENOMIC DNA]</scope>
    <source>
        <strain evidence="2 3">JCM 12389</strain>
    </source>
</reference>
<feature type="domain" description="Protein kinase" evidence="1">
    <location>
        <begin position="124"/>
        <end position="216"/>
    </location>
</feature>
<proteinExistence type="predicted"/>
<evidence type="ECO:0000313" key="2">
    <source>
        <dbReference type="EMBL" id="GAA0497621.1"/>
    </source>
</evidence>
<dbReference type="Proteomes" id="UP001500880">
    <property type="component" value="Unassembled WGS sequence"/>
</dbReference>
<sequence length="216" mass="25285">MNSKNANRSSSGKFITIYLINDQNFLELLDLLVSETKEFEKGPYILNDKRWKNSNIFYRYGAFERILNEHGEHCIRDEKGKLIEDQRTPFYQVPDFVKNFDDYLDSMNTSETAEKKEKSKLQKYKIETALNYSNSGGLYLASKKKDNQKVIVKEARPNAGLDGRGNDALRRHQIERNALQKLSDVDGVVNLVEVFKEWEHRFLVEEFIEGQDLRHI</sequence>
<dbReference type="RefSeq" id="WP_343841785.1">
    <property type="nucleotide sequence ID" value="NZ_BAAADO010000005.1"/>
</dbReference>
<dbReference type="Pfam" id="PF25816">
    <property type="entry name" value="RamC_N"/>
    <property type="match status" value="1"/>
</dbReference>
<dbReference type="InterPro" id="IPR057929">
    <property type="entry name" value="RamC_N"/>
</dbReference>
<dbReference type="InterPro" id="IPR011009">
    <property type="entry name" value="Kinase-like_dom_sf"/>
</dbReference>
<comment type="caution">
    <text evidence="2">The sequence shown here is derived from an EMBL/GenBank/DDBJ whole genome shotgun (WGS) entry which is preliminary data.</text>
</comment>
<dbReference type="InterPro" id="IPR000719">
    <property type="entry name" value="Prot_kinase_dom"/>
</dbReference>